<dbReference type="Gene3D" id="3.40.50.410">
    <property type="entry name" value="von Willebrand factor, type A domain"/>
    <property type="match status" value="1"/>
</dbReference>
<keyword evidence="3 11" id="KW-0479">Metal-binding</keyword>
<dbReference type="InterPro" id="IPR004600">
    <property type="entry name" value="TFIIH_Tfb4/GTF2H3"/>
</dbReference>
<keyword evidence="10 11" id="KW-0539">Nucleus</keyword>
<sequence length="184" mass="20801">MNNGRRRTEYLYPSPGKPLDVRQIDGQYELFTLVEKTIKTRLVNLVKSQPLEEKPGESLLAGAVALGLCFIARQGCDITGGLYLKVPSLEGLLQYLLQVIIDVCSDKHLSLLQQGCDITGGLYLKWVFLPEAAERARLVLPGRGRVDYRAACFCHRELLTIGYVCSYRVQDWWATVHQTKEEEN</sequence>
<keyword evidence="8 11" id="KW-0804">Transcription</keyword>
<keyword evidence="4 11" id="KW-0227">DNA damage</keyword>
<dbReference type="GO" id="GO:0008270">
    <property type="term" value="F:zinc ion binding"/>
    <property type="evidence" value="ECO:0007669"/>
    <property type="project" value="UniProtKB-KW"/>
</dbReference>
<evidence type="ECO:0000256" key="1">
    <source>
        <dbReference type="ARBA" id="ARBA00004123"/>
    </source>
</evidence>
<evidence type="ECO:0000256" key="3">
    <source>
        <dbReference type="ARBA" id="ARBA00022723"/>
    </source>
</evidence>
<name>A0A0L7LI01_OPEBR</name>
<evidence type="ECO:0000256" key="5">
    <source>
        <dbReference type="ARBA" id="ARBA00022771"/>
    </source>
</evidence>
<proteinExistence type="inferred from homology"/>
<comment type="subunit">
    <text evidence="11">Part of a TFIID-containing RNA polymerase II pre-initiation complex that is composed of TBP and at least GTF2A1, GTF2A2, GTF2E1, GTF2E2, GTF2F1, GTF2H2, GTF2H3, GTF2H4, GTF2H5, GTF2B, TCEA1, ERCC2, ERCC3, TAF1, TAF2, TAF3, TAF4, TAF5, TAF6, TAF7, TAF8, TAF9, TAF10, TAF11, TAF12 and TAF13. Component of the 7-subunit TFIIH core complex composed of XPB/ERCC3, XPD/ERCC2, GTF2H1, GTF2H2, GTF2H3, GTF2H4 and GTF2H5, which is active in NER. The core complex associates with the 3-subunit CDK-activating kinase (CAK) module composed of CCNH/cyclin H, CDK7 and MNAT1 to form the 10-subunit holoenzyme (holo-TFIIH) active in transcription. Interacts with RARA; the interaction requires prior phosphorylation of RARA on 'Ser-369' which then enhances interaction of RARA with CDK7.</text>
</comment>
<protein>
    <recommendedName>
        <fullName evidence="11">General transcription factor IIH subunit 3</fullName>
    </recommendedName>
    <alternativeName>
        <fullName evidence="11">General transcription factor IIH polypeptide 3</fullName>
    </alternativeName>
</protein>
<keyword evidence="5 11" id="KW-0863">Zinc-finger</keyword>
<gene>
    <name evidence="12" type="ORF">OBRU01_08422</name>
</gene>
<keyword evidence="6 11" id="KW-0862">Zinc</keyword>
<comment type="similarity">
    <text evidence="2 11">Belongs to the TFB4 family.</text>
</comment>
<accession>A0A0L7LI01</accession>
<evidence type="ECO:0000256" key="2">
    <source>
        <dbReference type="ARBA" id="ARBA00005273"/>
    </source>
</evidence>
<comment type="subcellular location">
    <subcellularLocation>
        <location evidence="1 11">Nucleus</location>
    </subcellularLocation>
</comment>
<keyword evidence="13" id="KW-1185">Reference proteome</keyword>
<comment type="caution">
    <text evidence="12">The sequence shown here is derived from an EMBL/GenBank/DDBJ whole genome shotgun (WGS) entry which is preliminary data.</text>
</comment>
<dbReference type="STRING" id="104452.A0A0L7LI01"/>
<evidence type="ECO:0000313" key="12">
    <source>
        <dbReference type="EMBL" id="KOB75082.1"/>
    </source>
</evidence>
<dbReference type="GO" id="GO:0000439">
    <property type="term" value="C:transcription factor TFIIH core complex"/>
    <property type="evidence" value="ECO:0007669"/>
    <property type="project" value="UniProtKB-UniRule"/>
</dbReference>
<organism evidence="12 13">
    <name type="scientific">Operophtera brumata</name>
    <name type="common">Winter moth</name>
    <name type="synonym">Phalaena brumata</name>
    <dbReference type="NCBI Taxonomy" id="104452"/>
    <lineage>
        <taxon>Eukaryota</taxon>
        <taxon>Metazoa</taxon>
        <taxon>Ecdysozoa</taxon>
        <taxon>Arthropoda</taxon>
        <taxon>Hexapoda</taxon>
        <taxon>Insecta</taxon>
        <taxon>Pterygota</taxon>
        <taxon>Neoptera</taxon>
        <taxon>Endopterygota</taxon>
        <taxon>Lepidoptera</taxon>
        <taxon>Glossata</taxon>
        <taxon>Ditrysia</taxon>
        <taxon>Geometroidea</taxon>
        <taxon>Geometridae</taxon>
        <taxon>Larentiinae</taxon>
        <taxon>Operophtera</taxon>
    </lineage>
</organism>
<dbReference type="GO" id="GO:0005675">
    <property type="term" value="C:transcription factor TFIIH holo complex"/>
    <property type="evidence" value="ECO:0007669"/>
    <property type="project" value="UniProtKB-UniRule"/>
</dbReference>
<comment type="function">
    <text evidence="11">Component of the general transcription and DNA repair factor IIH (TFIIH) core complex, which is involved in general and transcription-coupled nucleotide excision repair (NER) of damaged DNA and, when complexed to CAK, in RNA transcription by RNA polymerase II. In NER, TFIIH acts by opening DNA around the lesion to allow the excision of the damaged oligonucleotide and its replacement by a new DNA fragment. In transcription, TFIIH has an essential role in transcription initiation. When the pre-initiation complex (PIC) has been established, TFIIH is required for promoter opening and promoter escape. Phosphorylation of the C-terminal tail (CTD) of the largest subunit of RNA polymerase II by the kinase module CAK controls the initiation of transcription.</text>
</comment>
<dbReference type="GO" id="GO:0006289">
    <property type="term" value="P:nucleotide-excision repair"/>
    <property type="evidence" value="ECO:0007669"/>
    <property type="project" value="UniProtKB-UniRule"/>
</dbReference>
<evidence type="ECO:0000256" key="7">
    <source>
        <dbReference type="ARBA" id="ARBA00023015"/>
    </source>
</evidence>
<dbReference type="GO" id="GO:0006355">
    <property type="term" value="P:regulation of DNA-templated transcription"/>
    <property type="evidence" value="ECO:0007669"/>
    <property type="project" value="InterPro"/>
</dbReference>
<reference evidence="12 13" key="1">
    <citation type="journal article" date="2015" name="Genome Biol. Evol.">
        <title>The genome of winter moth (Operophtera brumata) provides a genomic perspective on sexual dimorphism and phenology.</title>
        <authorList>
            <person name="Derks M.F."/>
            <person name="Smit S."/>
            <person name="Salis L."/>
            <person name="Schijlen E."/>
            <person name="Bossers A."/>
            <person name="Mateman C."/>
            <person name="Pijl A.S."/>
            <person name="de Ridder D."/>
            <person name="Groenen M.A."/>
            <person name="Visser M.E."/>
            <person name="Megens H.J."/>
        </authorList>
    </citation>
    <scope>NUCLEOTIDE SEQUENCE [LARGE SCALE GENOMIC DNA]</scope>
    <source>
        <strain evidence="12">WM2013NL</strain>
        <tissue evidence="12">Head and thorax</tissue>
    </source>
</reference>
<dbReference type="Proteomes" id="UP000037510">
    <property type="component" value="Unassembled WGS sequence"/>
</dbReference>
<dbReference type="AlphaFoldDB" id="A0A0L7LI01"/>
<evidence type="ECO:0000313" key="13">
    <source>
        <dbReference type="Proteomes" id="UP000037510"/>
    </source>
</evidence>
<evidence type="ECO:0000256" key="6">
    <source>
        <dbReference type="ARBA" id="ARBA00022833"/>
    </source>
</evidence>
<evidence type="ECO:0000256" key="10">
    <source>
        <dbReference type="ARBA" id="ARBA00023242"/>
    </source>
</evidence>
<dbReference type="Pfam" id="PF03850">
    <property type="entry name" value="Tfb4"/>
    <property type="match status" value="1"/>
</dbReference>
<keyword evidence="9 11" id="KW-0234">DNA repair</keyword>
<evidence type="ECO:0000256" key="8">
    <source>
        <dbReference type="ARBA" id="ARBA00023163"/>
    </source>
</evidence>
<evidence type="ECO:0000256" key="11">
    <source>
        <dbReference type="RuleBase" id="RU368090"/>
    </source>
</evidence>
<dbReference type="InterPro" id="IPR036465">
    <property type="entry name" value="vWFA_dom_sf"/>
</dbReference>
<keyword evidence="7 11" id="KW-0805">Transcription regulation</keyword>
<dbReference type="PANTHER" id="PTHR12831:SF0">
    <property type="entry name" value="GENERAL TRANSCRIPTION FACTOR IIH SUBUNIT 3"/>
    <property type="match status" value="1"/>
</dbReference>
<dbReference type="PANTHER" id="PTHR12831">
    <property type="entry name" value="TRANSCRIPTION INITIATION FACTOR IIH TFIIH , POLYPEPTIDE 3-RELATED"/>
    <property type="match status" value="1"/>
</dbReference>
<evidence type="ECO:0000256" key="9">
    <source>
        <dbReference type="ARBA" id="ARBA00023204"/>
    </source>
</evidence>
<evidence type="ECO:0000256" key="4">
    <source>
        <dbReference type="ARBA" id="ARBA00022763"/>
    </source>
</evidence>
<dbReference type="EMBL" id="JTDY01001030">
    <property type="protein sequence ID" value="KOB75082.1"/>
    <property type="molecule type" value="Genomic_DNA"/>
</dbReference>